<sequence length="124" mass="14333">MRLSVSEREAFRKAFKKIISQMTKSDLVAYFTKQGIARGTIYNAINRIQIGDPLLNFLNPIQIEKKLSINKVMVFFRFLCVQFINSSIYIHECLNKRLLIEVKGIRLKFCEIPYGGGQSKAQKN</sequence>
<proteinExistence type="predicted"/>
<name>A0A3M7RE92_BRAPC</name>
<evidence type="ECO:0000313" key="1">
    <source>
        <dbReference type="EMBL" id="RNA21827.1"/>
    </source>
</evidence>
<accession>A0A3M7RE92</accession>
<evidence type="ECO:0000313" key="2">
    <source>
        <dbReference type="Proteomes" id="UP000276133"/>
    </source>
</evidence>
<keyword evidence="2" id="KW-1185">Reference proteome</keyword>
<dbReference type="EMBL" id="REGN01003593">
    <property type="protein sequence ID" value="RNA21827.1"/>
    <property type="molecule type" value="Genomic_DNA"/>
</dbReference>
<dbReference type="Proteomes" id="UP000276133">
    <property type="component" value="Unassembled WGS sequence"/>
</dbReference>
<protein>
    <submittedName>
        <fullName evidence="1">Uncharacterized protein</fullName>
    </submittedName>
</protein>
<dbReference type="AlphaFoldDB" id="A0A3M7RE92"/>
<organism evidence="1 2">
    <name type="scientific">Brachionus plicatilis</name>
    <name type="common">Marine rotifer</name>
    <name type="synonym">Brachionus muelleri</name>
    <dbReference type="NCBI Taxonomy" id="10195"/>
    <lineage>
        <taxon>Eukaryota</taxon>
        <taxon>Metazoa</taxon>
        <taxon>Spiralia</taxon>
        <taxon>Gnathifera</taxon>
        <taxon>Rotifera</taxon>
        <taxon>Eurotatoria</taxon>
        <taxon>Monogononta</taxon>
        <taxon>Pseudotrocha</taxon>
        <taxon>Ploima</taxon>
        <taxon>Brachionidae</taxon>
        <taxon>Brachionus</taxon>
    </lineage>
</organism>
<reference evidence="1 2" key="1">
    <citation type="journal article" date="2018" name="Sci. Rep.">
        <title>Genomic signatures of local adaptation to the degree of environmental predictability in rotifers.</title>
        <authorList>
            <person name="Franch-Gras L."/>
            <person name="Hahn C."/>
            <person name="Garcia-Roger E.M."/>
            <person name="Carmona M.J."/>
            <person name="Serra M."/>
            <person name="Gomez A."/>
        </authorList>
    </citation>
    <scope>NUCLEOTIDE SEQUENCE [LARGE SCALE GENOMIC DNA]</scope>
    <source>
        <strain evidence="1">HYR1</strain>
    </source>
</reference>
<gene>
    <name evidence="1" type="ORF">BpHYR1_040469</name>
</gene>
<comment type="caution">
    <text evidence="1">The sequence shown here is derived from an EMBL/GenBank/DDBJ whole genome shotgun (WGS) entry which is preliminary data.</text>
</comment>